<dbReference type="GO" id="GO:0044550">
    <property type="term" value="P:secondary metabolite biosynthetic process"/>
    <property type="evidence" value="ECO:0007669"/>
    <property type="project" value="TreeGrafter"/>
</dbReference>
<comment type="pathway">
    <text evidence="1">Secondary metabolite biosynthesis.</text>
</comment>
<dbReference type="InterPro" id="IPR020845">
    <property type="entry name" value="AMP-binding_CS"/>
</dbReference>
<keyword evidence="9" id="KW-1185">Reference proteome</keyword>
<dbReference type="SUPFAM" id="SSF56801">
    <property type="entry name" value="Acetyl-CoA synthetase-like"/>
    <property type="match status" value="6"/>
</dbReference>
<dbReference type="Pfam" id="PF00668">
    <property type="entry name" value="Condensation"/>
    <property type="match status" value="7"/>
</dbReference>
<evidence type="ECO:0000313" key="8">
    <source>
        <dbReference type="EMBL" id="RWA09508.1"/>
    </source>
</evidence>
<dbReference type="Proteomes" id="UP000286045">
    <property type="component" value="Unassembled WGS sequence"/>
</dbReference>
<dbReference type="GO" id="GO:0005737">
    <property type="term" value="C:cytoplasm"/>
    <property type="evidence" value="ECO:0007669"/>
    <property type="project" value="TreeGrafter"/>
</dbReference>
<evidence type="ECO:0000256" key="3">
    <source>
        <dbReference type="ARBA" id="ARBA00022553"/>
    </source>
</evidence>
<gene>
    <name evidence="8" type="ORF">EKO27_g5602</name>
</gene>
<dbReference type="PROSITE" id="PS00012">
    <property type="entry name" value="PHOSPHOPANTETHEINE"/>
    <property type="match status" value="1"/>
</dbReference>
<feature type="domain" description="Carrier" evidence="7">
    <location>
        <begin position="1615"/>
        <end position="1691"/>
    </location>
</feature>
<keyword evidence="4" id="KW-0436">Ligase</keyword>
<dbReference type="NCBIfam" id="NF003417">
    <property type="entry name" value="PRK04813.1"/>
    <property type="match status" value="8"/>
</dbReference>
<keyword evidence="2" id="KW-0596">Phosphopantetheine</keyword>
<dbReference type="FunFam" id="3.30.559.30:FF:000002">
    <property type="entry name" value="Nonribosomal peptide synthase Pes1"/>
    <property type="match status" value="1"/>
</dbReference>
<dbReference type="Gene3D" id="3.30.300.30">
    <property type="match status" value="6"/>
</dbReference>
<dbReference type="InterPro" id="IPR001242">
    <property type="entry name" value="Condensation_dom"/>
</dbReference>
<dbReference type="SUPFAM" id="SSF52777">
    <property type="entry name" value="CoA-dependent acyltransferases"/>
    <property type="match status" value="13"/>
</dbReference>
<feature type="compositionally biased region" description="Polar residues" evidence="6">
    <location>
        <begin position="5131"/>
        <end position="5145"/>
    </location>
</feature>
<dbReference type="EMBL" id="RYZI01000151">
    <property type="protein sequence ID" value="RWA09508.1"/>
    <property type="molecule type" value="Genomic_DNA"/>
</dbReference>
<proteinExistence type="inferred from homology"/>
<dbReference type="InterPro" id="IPR006162">
    <property type="entry name" value="Ppantetheine_attach_site"/>
</dbReference>
<dbReference type="PANTHER" id="PTHR45527:SF3">
    <property type="entry name" value="SIDEROPHORE SYNTHETASE (EUROFUNG)"/>
    <property type="match status" value="1"/>
</dbReference>
<sequence length="6647" mass="733991">MDLVRGKGLSAHSTSEKKVDSHDIGYPNKLKMMSSNSQTPKTYDSCVHQMFQDRARAQPEALAICAWDAQFTYAELDSLSTSLAAHLAQHGVGPEVYVPIYSEKSCWVPVAMLAVLKAGGAFVLLEPAHPMTRLEEICRTVGATRILASKQYARNASQLAPEVFITGVHTVPQPHPVAVNVYPSNAAYAIFTSGSSGRPKGVAIEHRAFVSSAVAHAAALHMDHTSRVLQFADLAGEARRLQPNWALLTPSVARILDVTDFTMLRTLILGGEAITEEDVRKWAPHTSLFVAYGVSEAAVVNLARPCRVEDKDYANIGFGVGVTCWLTDPDDHDRLAAEGAVGELVLSGPAVGRGYIGDAVRTAAAFIDAPLWYRQQEIETTSDTARSKLYKTGDLCAYNPTDGSIRYIGRKDAQVKIHGQRLEVSEVEHSLRPLLPEARHLVVDVVKLDGFEALVAFVLPETQSALQHVIPGDPWLLDPNSDFRTRTQAAQQRLQGTIPHWMIPSVFLPLKYMPLMPSGKSDRRALRSLAATLTQGQLQSYGAAPTRTAKREPSTSTEKVAQQLWASVLRLPASHIGLDDNFMDLGGTSIQVMKLAGAARRRGLLLDVSDAFRHGSLAEMAASLKPVSTEESTSLLPFALIHGGDARNALIDRAIQICGLRDQSEIDDLYPCTPMQEGLMSLTARRPGAYTAAFEYELPIGTDADRFRQAWDAVVDANPILRTRFIQSSSGIMYQAVVSGTLSWELEISPESVSGDWQMGKPLVRFGLRQHGGQHIFIFIIHHALSDGWALPLLLEQAQAAYDGVISLPSRPFNHFIDYISKTDYKAFWGRYFDDSQVVAFPSLPSVSYTPDPTARKTFTIQVDIPGKSEYSVPNRLKLAWAVIISLYTDSVDTIFGVTVAGRGAPVLGIDDMTGPTIASVPYRLCLDPAMSVSDSLKKVQDDSIAMMPFEQAGLQYISRLSPEAATACSALQSLLVIQPHPVDPPQSFRTSKDLAAFNAFSTYPINLICQQLPGSVEIDATFDPKVVDETQFSRMLHQLQHIFQQLNPSQGTQAIRDLDTTSPEDWVELTEWNKTAPDPVYTCAHDLVRKQCELRPQAPAVCAWDGDFTYSDVDKLSSSLAAYLMEHGVGPEVFVPLCFEKTRWVTIAMLGVSKAGGAFVLLDPTHPAKRLEGICRDSKAPFVISSELHAGLASRIAARSIVINRDWNPSEAPKASISVPHPAVSPENSIYAVFTSGSTGTPKGAKQSHISWCTSALANREGLYLEPESRVLQFSSYAFDVSIADNLLTLISGGCVCVPRNEDIQGGHLAKAINELGVNWACITPSVARIIDPLKVPTLKILGLAGEPSAPEIISLWLPHVHLLNVYGPAECCILTTVHRNIRDFRDPNNIGFPTAAVCWVVDPKNEQRLAPIGTVGELLVESPIVGQGYVNDPERTAESFIPRDKYPQWLSKFRPDGTCSLYRTGDLVKYTEDGSLRYMGRSATQIKLRGQRIELGELEYHLRQCFPEAQEVVAEVISRKKGGPVLTAFILPKPQMFRMSDERFQTLAAEATRELELLLPTYMIPTVFVPVEQLPYSKSGKLDRKLLRTMAADLPFDEYTKPAGRKAAREAVAPVSENEGVLLELFSFALKIPADDISTVDHFVKLGGDSIVAMHLVALAKDRGLLFSATDIFKNPTISSLAKKVQRYTGSVGHRIQPLSLLRKGADRDQIEKDAMEQSGMRRNEIEDIYPCTPLQEGMMSLSVKRPGMYIARFRYNIPKQTDLARFQNAWNQVLGANSILRTRLIQSGEDGIFQVVLKDLPPWGTYGTVEEQETHSNSQQMSLGSPLLHLSLAPMADGTGSYHFLLTIHHSLYDGWSFPLLWKQVLDAYRRQEISPQPFNRFIQHIMQVDGTEDFWKTQMSDLNAAQFPPLPHVGYSPNPNQSLSHVVDDLPTYKGEHTLSVMVQLAWAVVLSHYTDSDDVVFGQTSNGRSAAMEGIAEMTGPTVATFPLRVALDKDKTVENSLVELQQQTVALIPYMQSGLHNIRRINDDTARACDFQTHIVVQPASVMSGMDLGGLVKAEEESFASYEGFASYAFVMLCHQQGGSQDLQITVNYDSSVIQIDEAQRLPGHSIREVDVISKEDLAQLAAWNGTLPSRTYEALHGLVLRHCRERPDAEAVSSWDGVLTYRQLDDWSARLAQHLLTFGLQPEAKVAACLQKSCWTVATFLAVLRAGCTCVIVDPGHPRGRILDILERAAPELVVASEGYETLVQGISSRTIFISSALVRGLPSVAVELPIVTPDQAAFILFTSGSTGTPKGIVMEHSNWSTSVAYAGVEMGFSQESRALHFASYAFDASIYEIFNTLAYGGCLCVASEHDRMNNLASFIRDQRVNLAILTPSTLALMEPEDVPTLKSLIAGGEALTRDVVSRWAVSPTGWRFGTIGPILGGRGWIVDRSNHNKLAAIGAVGELVVEGPVVTRGYLNEPEKTAAAYIEPPQWMQDFRPKGTEGRLYKSGDLVQYNPDSSLRFVGRKGLQVKLRGQRIELQECEYHLKKCFPVAAEVVAEIVTPADGKRAPFLVAAILVGESTDNVSSLFYEPTGSFLEMAQMAKQEVSNLVPSYMVPEVFLPLRRIPVSRSSKLDRRQLREACALLTPDQIQEYLAKTKVAKRAPSTSTERTLQKIWARVLGMEASSIGVDDNWMALGGDSIQAMRVVSQSAAAGLKTSVRTLFDEKTIAKISLATESLNSTPTLAAGAERLNVPFDLSPIQQMFFDSLDSAGTHYNHFNQSLAFRLSKSVPSETVHGAIDWLVANHSMFRARFNKTSNGQWKQSITAETSRSYSYRESTVSNQDEAAALFQSDQTSLDIEHGPLFICHYMHVGKEKHTYLSLTVHHLVVDIVSWHIILSDIETLLTGQQKPVLPPLSFQTWSRLQSKHSAKNLHPDQVLPNYNKLNVPKDYWKLDTHPNTWGDVIQDEFVLTEGVTRALIGNANDALRTRPVEILHAVLLQAFASVFTDRPVPTIFSEGHGREPWDPNLNPSWTVGWFTTLWPADVAVQPGDSLTDIVARTKDARRQVKSNGWAYFNSRYNHPEGAARFKMDGPMEILFNYHQGFAEDQASVLQQSTLGDEAEQISPRLARFALIDVLADVRDSKLSFKFLYNRHMEHRQSIRDWIEQTKRYLGSAAITLPHKKPAFTSSDYPLLKYSQSEMETFNKTIATPLSASSLEIEDAYKCSPMQDGFMLSQSKVPGQYTDKFFWSVKSRDGSPVLPGKLQEAWQQVLQRHPLLRTVLYENPSRNGHYDQLVLKRPPPDMSVILPTSSDPVQQLERYRFNISSLSPPHRLAICGSPSGDVECMLEINHAVVDGYSRQLFMRDLSLAYEDKLDVTPRGAYREYVEYINSRPVDESMAYWERYLGSIEPCSLPPSPPSRVLDQSGDATRVLNVLLPFGQELREFSSQHGTTLANIFQIAWALVLGRYVNSDSVCFGYMTSERGLPIAYLDETVGPIINTHICRVDIGADKPVLDILRDNQDSYVQSLMHQHISIVDRMRCAKLSTSTLFNTIMSVQTELGGTDETSALLFGDDKGTNTTEYDMLLNIGVLQHGIDVSWEYSSAFMSDERVRYISDAFQQALLSIISKPQQTTKNVSLLGDLSKQLIGKINGQEALPVDEFVDKLIEKRCLAQPSAQAVNSWDGNFTYGELNKLSDLAAAQLKTRGVGPNSVVLLCFEKSRWNIVAQLAVLKAGGAFLPLDPSHPVERLKDICKEAGASVVLTSEEKSALASQLVSQVLLVNERSIKRENPSSLSTSHTRDPTDLAYVIFTSGSTGKPKGAILPHRALATSSIAHGTAFLMDTDSRVAHFASHAFDLAVLESLTTLVMGACICIPSDTQKQDIVGSVAAFQANWVFFTPALARVLDPSDFKTLRTVVFGGDSITEKEVSIWRSKVNLFFGYGPTECTIIDCAQLVTEDVNDSRLLGPFLGSSGWVVRPDDPGQLVPVGAVGELLIEGPVVGLGYLNDPEKTAAAFIEPPRWLAEFRGNRPGRMYKTGDLVRRLENGVLQFLGRKDLQVKLRGNRVELGEVEWHLRASFSNDSDAIVEIVSPADGRQPMIVAFVCPKNSESQVDEGSGGATDGQFMKASLEFSIQAQNAESQMSKSLPTYMTPTIYLPLHSMPLTANKKVDRKKLREAAALLSPQQLEQYDFFSKPNETPTTSDESLIQQVWARVLERDPESIGLHTNFFRLGGDSISAMQIATQCTAAGITVKVADIFRHKTISGLSAALQTSSSSNPLPEKISTPLSNALSDSTSNSTSPTELEFEHQDTPTPLTPPVQDDYMSRLEEQLAGLRNEYWKNYLKDVTPCHFPIANEDNAKSVEDTLKTIEIDVKKPSTVHKFCKDNKLTLSNVCQVAWGIVLRYYINSDSVCFGYLSEGGGSLIPYFQEDMEPSVNTLACRMDLSSPTSLMSALQQNQISCFNGLKYQHPLADILRAARVPSDESLFNTVMSFQKVKKADQNRSSLFLDFIEGEESSKYDIAVDIAAGPQRITVALAYRESFLPDTIAHEIADTLRKTIYEIAAKPGALVSAIDVVSERSRQLLRNWSGILPPASSDLVHDLIHQQCLAQPDKIAVEAWDGQFTYSEVDDLSSKLASHLAQYALEPDMFVAVCFEKSKWTPVIMLAILKAGAAFVLLDPSQPSQRLQYVCQTTQASVVIASEEQTALATTFAKYTVTVGDHIRDWTNDGATKVSNLSPNNTAFAVFTSGSTGKPKGVQISHSAFVTSAKDHSIALKITQNSRVFQFASHSFDASVAENFTTLLVGGCVCIPSEKERKESLAEAVSRMQANFLFITPALARVLDPDDFPSLETLIVGGELITEKELNLWMDKVDLHLAYGPTECTVFATATKRVTAETNGRNVGTTINCRSWVVDPRDHDRLLPVGAIGELLLEGPTVAGGYIGQPEQTAAVFIDRPPWLKAFNDRPSRSYKTGDLVRYNADGTLHFIGRKDNQIKLRGQRLELGEVEFQVRAQYRRPIDVAVELVIPDHKYREPYLVAFIYPAAKEPPASDEMLARPSSEFRAEAQATQRALNERLPSYMVPTLFLPLQRIPLSANQKINRHILRQLANKLSLEDFLSYTARATTKSVPANDKEMKPQSTTPATPSIPLTASAPSANTPFGLMSDKVSAEALVELAADQCDVPATHIEDVYPTTPLQEGLIALTTKRPGQCIATFKYELAEGVDVDQFVASWNAVVAANAILRTRIIQSDSLGFLQVVVHDLVSWETFDDEQACERHIEGLNMGLATQLVDFALIRPGNHAQKGVRFYLTIHHALYDGGSLPRLLSQVEAAYKGEVVSSAPFSRFIEYVLTAEGADDFWKSEFEDLTAPIFPALPSPRYSPDPSTTSLHNISTIQRQSSDYTTSTVIKLAWAMVVSCYTDSEDVVHGITVSGGNSPVEGIEDITGPTFATFPVRTRVRRNDTVQDVLESIQEKTFEMMPFQQFGMQNMRQLSPEAARACEFQCHLAIQPPAGADDARDQLLVDVGTRQAYGDASNCVLMIVCHLPAKGETDMLVAVSYDKDIVEPFQAARMVRQFEHILRQVELSQQKPEAHSIRLGDLDLLSPEDRQQLATWNSELPPSENSCLHELVLQHATERPNAPAICAWDGELTFGELDVASAILSQQLQSLGMQAGSLVPLLFNRSKWAVITMIALHRIGAACVNIDPTYSKERIQDIIDRTQAKFILGSRDHTESMVFETTTPITVPIQGQQLRAEDFAVLQVNPNDIAFVVFTAGTTGDPKGVLVEHTNVTSSIRGYSAEARLDQNTRGLHFASYASEASIFEIYGVLIHGGCVCIPDDCDRASDVVPFVNRHAVNWAFFTPSCLALLRPDSIPTIRTILVGGEAISFDNVRTWASKVNLVTGYGFAETAICAAGRLSESWKLGNLGRATGSVAWVTMPSDRSRLAPIGTPGELAIEGPVVTRGYLGEPEQTNVAYVSNPSWLRPFREGHDETKVFFTGDLVQYNADGTIVFLGRADTDVKLRGQRIRLGEVENHVRHAFDGVTDAVAEVVRPNGGDPKLIAFVANGVESPEYDTDKLFNAPTEEFVAECEIATRKLAGVLPAYMVPALFLQLPEIPRTGSNKANRKLLREQAAKLSQQEIQAFSDSQPKKKAPKTEEEKLLLSLLGPDVQSVPRRYRGVARQHGVHLPVSQIFQYPILSEQARAMTAAAPTSQTEEYQPGSLLGISNVATYFENNLSGEAPLYKAHDVEDILPTTSIQSSMIKINNITYSRLQMNTQVDVARLEEACRAVVRKHASLRTVFVPHRDAILQVVLRRVSFDLKQVACVEGEDLWEYATKWCTKDGATPVPFGSLAFLPILISRSKSEHVLVIRMTHALYDGGSFPLISKDITSAYNGTKLESHSPSFSEYMHYRQSQNTKETHKFWREYLAGAEISKFNLLPPNTAEAEYEFGPIKKCPLPTFPDGITMATFVKAVWAVVVAKTTKRKDVVFAHLISGRDVPLPNAEEISGPCITPSPIRVSMQEGWSIMDLLKHVQDQYTRAMPYTNIDFRDILQHATPWPADTEFGSIVTHEDANIDLSGSVESATSEWETFGFGLPHFNIITYPRRGQLWVKFGASNHKMHPSDVERLMDQFIELLARFSEDVSQPLRLGLD</sequence>
<dbReference type="InterPro" id="IPR045851">
    <property type="entry name" value="AMP-bd_C_sf"/>
</dbReference>
<comment type="caution">
    <text evidence="8">The sequence shown here is derived from an EMBL/GenBank/DDBJ whole genome shotgun (WGS) entry which is preliminary data.</text>
</comment>
<dbReference type="CDD" id="cd19545">
    <property type="entry name" value="FUM14_C_NRPS-like"/>
    <property type="match status" value="3"/>
</dbReference>
<dbReference type="Pfam" id="PF00550">
    <property type="entry name" value="PP-binding"/>
    <property type="match status" value="4"/>
</dbReference>
<feature type="region of interest" description="Disordered" evidence="6">
    <location>
        <begin position="1"/>
        <end position="21"/>
    </location>
</feature>
<feature type="region of interest" description="Disordered" evidence="6">
    <location>
        <begin position="6132"/>
        <end position="6151"/>
    </location>
</feature>
<dbReference type="InterPro" id="IPR010071">
    <property type="entry name" value="AA_adenyl_dom"/>
</dbReference>
<dbReference type="SUPFAM" id="SSF47336">
    <property type="entry name" value="ACP-like"/>
    <property type="match status" value="4"/>
</dbReference>
<keyword evidence="3" id="KW-0597">Phosphoprotein</keyword>
<dbReference type="GO" id="GO:0031177">
    <property type="term" value="F:phosphopantetheine binding"/>
    <property type="evidence" value="ECO:0007669"/>
    <property type="project" value="InterPro"/>
</dbReference>
<dbReference type="FunFam" id="3.40.50.12780:FF:000014">
    <property type="entry name" value="Nonribosomal peptide synthetase 1"/>
    <property type="match status" value="3"/>
</dbReference>
<dbReference type="PROSITE" id="PS00455">
    <property type="entry name" value="AMP_BINDING"/>
    <property type="match status" value="3"/>
</dbReference>
<dbReference type="FunFam" id="3.30.559.10:FF:000016">
    <property type="entry name" value="Nonribosomal peptide synthase Pes1"/>
    <property type="match status" value="1"/>
</dbReference>
<evidence type="ECO:0000256" key="1">
    <source>
        <dbReference type="ARBA" id="ARBA00005179"/>
    </source>
</evidence>
<dbReference type="PANTHER" id="PTHR45527">
    <property type="entry name" value="NONRIBOSOMAL PEPTIDE SYNTHETASE"/>
    <property type="match status" value="1"/>
</dbReference>
<dbReference type="CDD" id="cd19542">
    <property type="entry name" value="CT_NRPS-like"/>
    <property type="match status" value="2"/>
</dbReference>
<dbReference type="PROSITE" id="PS50075">
    <property type="entry name" value="CARRIER"/>
    <property type="match status" value="4"/>
</dbReference>
<dbReference type="FunFam" id="3.40.50.980:FF:000001">
    <property type="entry name" value="Non-ribosomal peptide synthetase"/>
    <property type="match status" value="1"/>
</dbReference>
<feature type="region of interest" description="Disordered" evidence="6">
    <location>
        <begin position="5121"/>
        <end position="5145"/>
    </location>
</feature>
<dbReference type="Gene3D" id="3.30.559.30">
    <property type="entry name" value="Nonribosomal peptide synthetase, condensation domain"/>
    <property type="match status" value="7"/>
</dbReference>
<feature type="compositionally biased region" description="Polar residues" evidence="6">
    <location>
        <begin position="4263"/>
        <end position="4272"/>
    </location>
</feature>
<dbReference type="Gene3D" id="3.40.50.12780">
    <property type="entry name" value="N-terminal domain of ligase-like"/>
    <property type="match status" value="7"/>
</dbReference>
<dbReference type="FunFam" id="3.30.559.30:FF:000003">
    <property type="entry name" value="Nonribosomal peptide synthase SidD"/>
    <property type="match status" value="3"/>
</dbReference>
<dbReference type="InterPro" id="IPR000873">
    <property type="entry name" value="AMP-dep_synth/lig_dom"/>
</dbReference>
<name>A0A439D535_9PEZI</name>
<reference evidence="8 9" key="1">
    <citation type="submission" date="2018-12" db="EMBL/GenBank/DDBJ databases">
        <title>Draft genome sequence of Xylaria grammica IHI A82.</title>
        <authorList>
            <person name="Buettner E."/>
            <person name="Kellner H."/>
        </authorList>
    </citation>
    <scope>NUCLEOTIDE SEQUENCE [LARGE SCALE GENOMIC DNA]</scope>
    <source>
        <strain evidence="8 9">IHI A82</strain>
    </source>
</reference>
<evidence type="ECO:0000256" key="5">
    <source>
        <dbReference type="ARBA" id="ARBA00029454"/>
    </source>
</evidence>
<dbReference type="Pfam" id="PF00501">
    <property type="entry name" value="AMP-binding"/>
    <property type="match status" value="7"/>
</dbReference>
<accession>A0A439D535</accession>
<protein>
    <recommendedName>
        <fullName evidence="7">Carrier domain-containing protein</fullName>
    </recommendedName>
</protein>
<dbReference type="Gene3D" id="1.10.1200.10">
    <property type="entry name" value="ACP-like"/>
    <property type="match status" value="4"/>
</dbReference>
<evidence type="ECO:0000256" key="4">
    <source>
        <dbReference type="ARBA" id="ARBA00022598"/>
    </source>
</evidence>
<dbReference type="SMART" id="SM00823">
    <property type="entry name" value="PKS_PP"/>
    <property type="match status" value="3"/>
</dbReference>
<evidence type="ECO:0000256" key="2">
    <source>
        <dbReference type="ARBA" id="ARBA00022450"/>
    </source>
</evidence>
<dbReference type="InterPro" id="IPR023213">
    <property type="entry name" value="CAT-like_dom_sf"/>
</dbReference>
<comment type="similarity">
    <text evidence="5">Belongs to the NRP synthetase family.</text>
</comment>
<organism evidence="8 9">
    <name type="scientific">Xylaria grammica</name>
    <dbReference type="NCBI Taxonomy" id="363999"/>
    <lineage>
        <taxon>Eukaryota</taxon>
        <taxon>Fungi</taxon>
        <taxon>Dikarya</taxon>
        <taxon>Ascomycota</taxon>
        <taxon>Pezizomycotina</taxon>
        <taxon>Sordariomycetes</taxon>
        <taxon>Xylariomycetidae</taxon>
        <taxon>Xylariales</taxon>
        <taxon>Xylariaceae</taxon>
        <taxon>Xylaria</taxon>
    </lineage>
</organism>
<feature type="region of interest" description="Disordered" evidence="6">
    <location>
        <begin position="4263"/>
        <end position="4312"/>
    </location>
</feature>
<feature type="domain" description="Carrier" evidence="7">
    <location>
        <begin position="2655"/>
        <end position="2731"/>
    </location>
</feature>
<dbReference type="FunFam" id="3.30.300.30:FF:000015">
    <property type="entry name" value="Nonribosomal peptide synthase SidD"/>
    <property type="match status" value="6"/>
</dbReference>
<evidence type="ECO:0000313" key="9">
    <source>
        <dbReference type="Proteomes" id="UP000286045"/>
    </source>
</evidence>
<dbReference type="CDD" id="cd19534">
    <property type="entry name" value="E_NRPS"/>
    <property type="match status" value="1"/>
</dbReference>
<dbReference type="InterPro" id="IPR036736">
    <property type="entry name" value="ACP-like_sf"/>
</dbReference>
<dbReference type="InterPro" id="IPR042099">
    <property type="entry name" value="ANL_N_sf"/>
</dbReference>
<evidence type="ECO:0000259" key="7">
    <source>
        <dbReference type="PROSITE" id="PS50075"/>
    </source>
</evidence>
<dbReference type="STRING" id="363999.A0A439D535"/>
<feature type="domain" description="Carrier" evidence="7">
    <location>
        <begin position="4192"/>
        <end position="4268"/>
    </location>
</feature>
<dbReference type="Gene3D" id="3.30.559.10">
    <property type="entry name" value="Chloramphenicol acetyltransferase-like domain"/>
    <property type="match status" value="6"/>
</dbReference>
<feature type="domain" description="Carrier" evidence="7">
    <location>
        <begin position="552"/>
        <end position="628"/>
    </location>
</feature>
<evidence type="ECO:0000256" key="6">
    <source>
        <dbReference type="SAM" id="MobiDB-lite"/>
    </source>
</evidence>
<dbReference type="CDD" id="cd05918">
    <property type="entry name" value="A_NRPS_SidN3_like"/>
    <property type="match status" value="6"/>
</dbReference>
<dbReference type="NCBIfam" id="TIGR01733">
    <property type="entry name" value="AA-adenyl-dom"/>
    <property type="match status" value="3"/>
</dbReference>
<dbReference type="FunFam" id="1.10.1200.10:FF:000005">
    <property type="entry name" value="Nonribosomal peptide synthetase 1"/>
    <property type="match status" value="2"/>
</dbReference>
<dbReference type="InterPro" id="IPR020806">
    <property type="entry name" value="PKS_PP-bd"/>
</dbReference>
<dbReference type="GO" id="GO:0016874">
    <property type="term" value="F:ligase activity"/>
    <property type="evidence" value="ECO:0007669"/>
    <property type="project" value="UniProtKB-KW"/>
</dbReference>
<dbReference type="InterPro" id="IPR009081">
    <property type="entry name" value="PP-bd_ACP"/>
</dbReference>
<dbReference type="GO" id="GO:0043041">
    <property type="term" value="P:amino acid activation for nonribosomal peptide biosynthetic process"/>
    <property type="evidence" value="ECO:0007669"/>
    <property type="project" value="TreeGrafter"/>
</dbReference>
<feature type="compositionally biased region" description="Polar residues" evidence="6">
    <location>
        <begin position="4279"/>
        <end position="4296"/>
    </location>
</feature>